<keyword evidence="2" id="KW-0732">Signal</keyword>
<feature type="compositionally biased region" description="Basic and acidic residues" evidence="1">
    <location>
        <begin position="119"/>
        <end position="135"/>
    </location>
</feature>
<evidence type="ECO:0000313" key="3">
    <source>
        <dbReference type="EMBL" id="TBU09882.1"/>
    </source>
</evidence>
<dbReference type="Proteomes" id="UP000293045">
    <property type="component" value="Unassembled WGS sequence"/>
</dbReference>
<evidence type="ECO:0000256" key="1">
    <source>
        <dbReference type="SAM" id="MobiDB-lite"/>
    </source>
</evidence>
<dbReference type="VEuPathDB" id="MicrosporidiaDB:CWI39_0023p0030"/>
<accession>A0A4V6MVJ8</accession>
<evidence type="ECO:0000256" key="2">
    <source>
        <dbReference type="SAM" id="SignalP"/>
    </source>
</evidence>
<name>A0A4V6MVJ8_9MICR</name>
<evidence type="ECO:0000313" key="4">
    <source>
        <dbReference type="Proteomes" id="UP000293045"/>
    </source>
</evidence>
<sequence length="186" mass="21253">MFIFLFSIVFTVNTFSDIAAECFTEEEIVPEINNIKQEDIYNGNRNKHTVKKYYQYLGNPKNSDMKTRSNIKGFNSAKDGLLKNLSKHDKHLYVEISSKNENPRSSNIGLRFTGSEMKSNGKMDGQTREKTYKSKEISKQINEGTNSKKFINDNCLLLDTNAALFQIANLKINDSSEISESKQKKT</sequence>
<proteinExistence type="predicted"/>
<organism evidence="3 4">
    <name type="scientific">Hamiltosporidium magnivora</name>
    <dbReference type="NCBI Taxonomy" id="148818"/>
    <lineage>
        <taxon>Eukaryota</taxon>
        <taxon>Fungi</taxon>
        <taxon>Fungi incertae sedis</taxon>
        <taxon>Microsporidia</taxon>
        <taxon>Dubosqiidae</taxon>
        <taxon>Hamiltosporidium</taxon>
    </lineage>
</organism>
<feature type="chain" id="PRO_5020402770" evidence="2">
    <location>
        <begin position="21"/>
        <end position="186"/>
    </location>
</feature>
<dbReference type="VEuPathDB" id="MicrosporidiaDB:CWI36_0044p0050"/>
<feature type="region of interest" description="Disordered" evidence="1">
    <location>
        <begin position="104"/>
        <end position="135"/>
    </location>
</feature>
<feature type="signal peptide" evidence="2">
    <location>
        <begin position="1"/>
        <end position="20"/>
    </location>
</feature>
<dbReference type="AlphaFoldDB" id="A0A4V6MVJ8"/>
<gene>
    <name evidence="3" type="ORF">CWI39_0023p0030</name>
</gene>
<reference evidence="3 4" key="1">
    <citation type="submission" date="2017-12" db="EMBL/GenBank/DDBJ databases">
        <authorList>
            <person name="Pombert J.-F."/>
            <person name="Haag K.L."/>
            <person name="Ebert D."/>
        </authorList>
    </citation>
    <scope>NUCLEOTIDE SEQUENCE [LARGE SCALE GENOMIC DNA]</scope>
    <source>
        <strain evidence="3">IL-BN-2</strain>
    </source>
</reference>
<dbReference type="EMBL" id="PIXR01000023">
    <property type="protein sequence ID" value="TBU09882.1"/>
    <property type="molecule type" value="Genomic_DNA"/>
</dbReference>
<protein>
    <submittedName>
        <fullName evidence="3">Uncharacterized protein</fullName>
    </submittedName>
</protein>
<comment type="caution">
    <text evidence="3">The sequence shown here is derived from an EMBL/GenBank/DDBJ whole genome shotgun (WGS) entry which is preliminary data.</text>
</comment>